<feature type="non-terminal residue" evidence="2">
    <location>
        <position position="73"/>
    </location>
</feature>
<reference evidence="2" key="1">
    <citation type="submission" date="2022-11" db="EMBL/GenBank/DDBJ databases">
        <authorList>
            <person name="Hyden B.L."/>
            <person name="Feng K."/>
            <person name="Yates T."/>
            <person name="Jawdy S."/>
            <person name="Smart L.B."/>
            <person name="Muchero W."/>
        </authorList>
    </citation>
    <scope>NUCLEOTIDE SEQUENCE</scope>
    <source>
        <tissue evidence="2">Shoot tip</tissue>
    </source>
</reference>
<feature type="transmembrane region" description="Helical" evidence="1">
    <location>
        <begin position="52"/>
        <end position="71"/>
    </location>
</feature>
<evidence type="ECO:0000313" key="2">
    <source>
        <dbReference type="EMBL" id="KAJ6679240.1"/>
    </source>
</evidence>
<dbReference type="AlphaFoldDB" id="A0A9Q0P0B9"/>
<proteinExistence type="predicted"/>
<comment type="caution">
    <text evidence="2">The sequence shown here is derived from an EMBL/GenBank/DDBJ whole genome shotgun (WGS) entry which is preliminary data.</text>
</comment>
<reference evidence="2" key="2">
    <citation type="journal article" date="2023" name="Int. J. Mol. Sci.">
        <title>De Novo Assembly and Annotation of 11 Diverse Shrub Willow (Salix) Genomes Reveals Novel Gene Organization in Sex-Linked Regions.</title>
        <authorList>
            <person name="Hyden B."/>
            <person name="Feng K."/>
            <person name="Yates T.B."/>
            <person name="Jawdy S."/>
            <person name="Cereghino C."/>
            <person name="Smart L.B."/>
            <person name="Muchero W."/>
        </authorList>
    </citation>
    <scope>NUCLEOTIDE SEQUENCE</scope>
    <source>
        <tissue evidence="2">Shoot tip</tissue>
    </source>
</reference>
<keyword evidence="1" id="KW-0472">Membrane</keyword>
<gene>
    <name evidence="2" type="ORF">OIU79_019074</name>
</gene>
<name>A0A9Q0P0B9_SALPP</name>
<feature type="transmembrane region" description="Helical" evidence="1">
    <location>
        <begin position="20"/>
        <end position="40"/>
    </location>
</feature>
<protein>
    <submittedName>
        <fullName evidence="2">Uncharacterized protein</fullName>
    </submittedName>
</protein>
<keyword evidence="1" id="KW-0812">Transmembrane</keyword>
<sequence>MKNKVIVVGIVKVLCMDRGFCSILIHLLVGPSLNIGALVSDSDSVNVDLSSVILSGATVLMILQHFVNVFVCT</sequence>
<dbReference type="EMBL" id="JAPFFK010000020">
    <property type="protein sequence ID" value="KAJ6679240.1"/>
    <property type="molecule type" value="Genomic_DNA"/>
</dbReference>
<evidence type="ECO:0000313" key="3">
    <source>
        <dbReference type="Proteomes" id="UP001151532"/>
    </source>
</evidence>
<keyword evidence="3" id="KW-1185">Reference proteome</keyword>
<dbReference type="Proteomes" id="UP001151532">
    <property type="component" value="Chromosome 14"/>
</dbReference>
<keyword evidence="1" id="KW-1133">Transmembrane helix</keyword>
<organism evidence="2 3">
    <name type="scientific">Salix purpurea</name>
    <name type="common">Purple osier willow</name>
    <dbReference type="NCBI Taxonomy" id="77065"/>
    <lineage>
        <taxon>Eukaryota</taxon>
        <taxon>Viridiplantae</taxon>
        <taxon>Streptophyta</taxon>
        <taxon>Embryophyta</taxon>
        <taxon>Tracheophyta</taxon>
        <taxon>Spermatophyta</taxon>
        <taxon>Magnoliopsida</taxon>
        <taxon>eudicotyledons</taxon>
        <taxon>Gunneridae</taxon>
        <taxon>Pentapetalae</taxon>
        <taxon>rosids</taxon>
        <taxon>fabids</taxon>
        <taxon>Malpighiales</taxon>
        <taxon>Salicaceae</taxon>
        <taxon>Saliceae</taxon>
        <taxon>Salix</taxon>
    </lineage>
</organism>
<evidence type="ECO:0000256" key="1">
    <source>
        <dbReference type="SAM" id="Phobius"/>
    </source>
</evidence>
<accession>A0A9Q0P0B9</accession>